<dbReference type="InterPro" id="IPR011060">
    <property type="entry name" value="RibuloseP-bd_barrel"/>
</dbReference>
<dbReference type="KEGG" id="mpw:MPR_1278"/>
<dbReference type="EMBL" id="FOFY01000026">
    <property type="protein sequence ID" value="SER67184.1"/>
    <property type="molecule type" value="Genomic_DNA"/>
</dbReference>
<keyword evidence="2" id="KW-1185">Reference proteome</keyword>
<dbReference type="Proteomes" id="UP000183496">
    <property type="component" value="Unassembled WGS sequence"/>
</dbReference>
<evidence type="ECO:0008006" key="3">
    <source>
        <dbReference type="Google" id="ProtNLM"/>
    </source>
</evidence>
<evidence type="ECO:0000313" key="2">
    <source>
        <dbReference type="Proteomes" id="UP000183496"/>
    </source>
</evidence>
<name>A0AAJ5BFJ3_MYRPR</name>
<dbReference type="InterPro" id="IPR013785">
    <property type="entry name" value="Aldolase_TIM"/>
</dbReference>
<gene>
    <name evidence="1" type="ORF">SAMN04488089_1261</name>
</gene>
<proteinExistence type="predicted"/>
<accession>A0AAJ5BFJ3</accession>
<dbReference type="Gene3D" id="3.20.20.70">
    <property type="entry name" value="Aldolase class I"/>
    <property type="match status" value="1"/>
</dbReference>
<protein>
    <recommendedName>
        <fullName evidence="3">Hydrolase</fullName>
    </recommendedName>
</protein>
<evidence type="ECO:0000313" key="1">
    <source>
        <dbReference type="EMBL" id="SER67184.1"/>
    </source>
</evidence>
<dbReference type="SUPFAM" id="SSF51366">
    <property type="entry name" value="Ribulose-phoshate binding barrel"/>
    <property type="match status" value="1"/>
</dbReference>
<comment type="caution">
    <text evidence="1">The sequence shown here is derived from an EMBL/GenBank/DDBJ whole genome shotgun (WGS) entry which is preliminary data.</text>
</comment>
<reference evidence="1 2" key="1">
    <citation type="submission" date="2016-10" db="EMBL/GenBank/DDBJ databases">
        <authorList>
            <person name="Varghese N."/>
            <person name="Submissions S."/>
        </authorList>
    </citation>
    <scope>NUCLEOTIDE SEQUENCE [LARGE SCALE GENOMIC DNA]</scope>
    <source>
        <strain evidence="2">DSM 19823 / KCTC 23066 / CCTCC M 208030 / D25</strain>
    </source>
</reference>
<dbReference type="AlphaFoldDB" id="A0AAJ5BFJ3"/>
<dbReference type="SUPFAM" id="SSF51395">
    <property type="entry name" value="FMN-linked oxidoreductases"/>
    <property type="match status" value="1"/>
</dbReference>
<organism evidence="1 2">
    <name type="scientific">Myroides profundi</name>
    <dbReference type="NCBI Taxonomy" id="480520"/>
    <lineage>
        <taxon>Bacteria</taxon>
        <taxon>Pseudomonadati</taxon>
        <taxon>Bacteroidota</taxon>
        <taxon>Flavobacteriia</taxon>
        <taxon>Flavobacteriales</taxon>
        <taxon>Flavobacteriaceae</taxon>
        <taxon>Myroides</taxon>
    </lineage>
</organism>
<sequence>MMATTNNISSIWVNNRDKRTLLDFFMFWKKRPCPHVKLPTPLHLIESCKGLVLNNVKVKSILFSTDIALIENNDADAILAVYPFAPSQNIIKTLIEFSKKPVICGIGGGITQGDFAITMAKKAEALGAAAVIVNQPFKNEDIAEVKKHISIPIISSVSTLNFDFKSRIEAGVSCFNVTGGPDTLKIVDYIKTNYPNIAVISTGGKTNESLQNIAQKKVNAIILTPPSNGELFRSIMDGYREQ</sequence>